<dbReference type="GO" id="GO:0003677">
    <property type="term" value="F:DNA binding"/>
    <property type="evidence" value="ECO:0007669"/>
    <property type="project" value="UniProtKB-UniRule"/>
</dbReference>
<dbReference type="SUPFAM" id="SSF48498">
    <property type="entry name" value="Tetracyclin repressor-like, C-terminal domain"/>
    <property type="match status" value="1"/>
</dbReference>
<accession>A0AA49JJD1</accession>
<keyword evidence="3" id="KW-0804">Transcription</keyword>
<dbReference type="PRINTS" id="PR00455">
    <property type="entry name" value="HTHTETR"/>
</dbReference>
<gene>
    <name evidence="6" type="ORF">K4G66_13400</name>
</gene>
<evidence type="ECO:0000313" key="6">
    <source>
        <dbReference type="EMBL" id="WKN39687.1"/>
    </source>
</evidence>
<sequence length="195" mass="21803">MSKAERTRQYIIEKTAPIFNTKGYAGTSLHDMTEATGLTKGSIYGNFENKDEVAVAAFRHNAKLLWSHIQAEVNRNTSYKEKLLAYPKVYKKLFSQPLIIGGCPLVNTATEADDTHPLLRKEVSQAMEGWKKELVNLIEKGIQAGEFKEINDPEQEALTIIATIEGAITITKLTGKSNYLKKMMDALQKQIQALT</sequence>
<evidence type="ECO:0000259" key="5">
    <source>
        <dbReference type="PROSITE" id="PS50977"/>
    </source>
</evidence>
<evidence type="ECO:0000256" key="2">
    <source>
        <dbReference type="ARBA" id="ARBA00023125"/>
    </source>
</evidence>
<reference evidence="6" key="1">
    <citation type="journal article" date="2023" name="Comput. Struct. Biotechnol. J.">
        <title>Discovery of a novel marine Bacteroidetes with a rich repertoire of carbohydrate-active enzymes.</title>
        <authorList>
            <person name="Chen B."/>
            <person name="Liu G."/>
            <person name="Chen Q."/>
            <person name="Wang H."/>
            <person name="Liu L."/>
            <person name="Tang K."/>
        </authorList>
    </citation>
    <scope>NUCLEOTIDE SEQUENCE</scope>
    <source>
        <strain evidence="6">TK19036</strain>
    </source>
</reference>
<dbReference type="EMBL" id="CP120682">
    <property type="protein sequence ID" value="WKN39687.1"/>
    <property type="molecule type" value="Genomic_DNA"/>
</dbReference>
<dbReference type="PANTHER" id="PTHR47506">
    <property type="entry name" value="TRANSCRIPTIONAL REGULATORY PROTEIN"/>
    <property type="match status" value="1"/>
</dbReference>
<dbReference type="InterPro" id="IPR001647">
    <property type="entry name" value="HTH_TetR"/>
</dbReference>
<proteinExistence type="predicted"/>
<evidence type="ECO:0000256" key="3">
    <source>
        <dbReference type="ARBA" id="ARBA00023163"/>
    </source>
</evidence>
<evidence type="ECO:0000256" key="4">
    <source>
        <dbReference type="PROSITE-ProRule" id="PRU00335"/>
    </source>
</evidence>
<dbReference type="PROSITE" id="PS50977">
    <property type="entry name" value="HTH_TETR_2"/>
    <property type="match status" value="1"/>
</dbReference>
<dbReference type="SUPFAM" id="SSF46689">
    <property type="entry name" value="Homeodomain-like"/>
    <property type="match status" value="1"/>
</dbReference>
<evidence type="ECO:0000256" key="1">
    <source>
        <dbReference type="ARBA" id="ARBA00023015"/>
    </source>
</evidence>
<feature type="DNA-binding region" description="H-T-H motif" evidence="4">
    <location>
        <begin position="28"/>
        <end position="47"/>
    </location>
</feature>
<dbReference type="Gene3D" id="1.10.357.10">
    <property type="entry name" value="Tetracycline Repressor, domain 2"/>
    <property type="match status" value="1"/>
</dbReference>
<dbReference type="InterPro" id="IPR011075">
    <property type="entry name" value="TetR_C"/>
</dbReference>
<dbReference type="Pfam" id="PF00440">
    <property type="entry name" value="TetR_N"/>
    <property type="match status" value="1"/>
</dbReference>
<reference evidence="6" key="2">
    <citation type="journal article" date="2024" name="Antonie Van Leeuwenhoek">
        <title>Roseihalotalea indica gen. nov., sp. nov., a halophilic Bacteroidetes from mesopelagic Southwest Indian Ocean with higher carbohydrate metabolic potential.</title>
        <authorList>
            <person name="Chen B."/>
            <person name="Zhang M."/>
            <person name="Lin D."/>
            <person name="Ye J."/>
            <person name="Tang K."/>
        </authorList>
    </citation>
    <scope>NUCLEOTIDE SEQUENCE</scope>
    <source>
        <strain evidence="6">TK19036</strain>
    </source>
</reference>
<dbReference type="PANTHER" id="PTHR47506:SF3">
    <property type="entry name" value="HTH-TYPE TRANSCRIPTIONAL REGULATOR LMRA"/>
    <property type="match status" value="1"/>
</dbReference>
<name>A0AA49JJD1_9BACT</name>
<dbReference type="Pfam" id="PF16925">
    <property type="entry name" value="TetR_C_13"/>
    <property type="match status" value="1"/>
</dbReference>
<dbReference type="InterPro" id="IPR009057">
    <property type="entry name" value="Homeodomain-like_sf"/>
</dbReference>
<organism evidence="6">
    <name type="scientific">Roseihalotalea indica</name>
    <dbReference type="NCBI Taxonomy" id="2867963"/>
    <lineage>
        <taxon>Bacteria</taxon>
        <taxon>Pseudomonadati</taxon>
        <taxon>Bacteroidota</taxon>
        <taxon>Cytophagia</taxon>
        <taxon>Cytophagales</taxon>
        <taxon>Catalimonadaceae</taxon>
        <taxon>Roseihalotalea</taxon>
    </lineage>
</organism>
<keyword evidence="1" id="KW-0805">Transcription regulation</keyword>
<keyword evidence="2 4" id="KW-0238">DNA-binding</keyword>
<dbReference type="AlphaFoldDB" id="A0AA49JJD1"/>
<dbReference type="InterPro" id="IPR036271">
    <property type="entry name" value="Tet_transcr_reg_TetR-rel_C_sf"/>
</dbReference>
<feature type="domain" description="HTH tetR-type" evidence="5">
    <location>
        <begin position="5"/>
        <end position="65"/>
    </location>
</feature>
<protein>
    <submittedName>
        <fullName evidence="6">TetR/AcrR family transcriptional regulator</fullName>
    </submittedName>
</protein>